<feature type="region of interest" description="Disordered" evidence="5">
    <location>
        <begin position="762"/>
        <end position="784"/>
    </location>
</feature>
<feature type="compositionally biased region" description="Low complexity" evidence="5">
    <location>
        <begin position="45"/>
        <end position="60"/>
    </location>
</feature>
<dbReference type="Gene3D" id="3.80.10.10">
    <property type="entry name" value="Ribonuclease Inhibitor"/>
    <property type="match status" value="2"/>
</dbReference>
<evidence type="ECO:0000313" key="7">
    <source>
        <dbReference type="Proteomes" id="UP001316803"/>
    </source>
</evidence>
<dbReference type="GO" id="GO:0005737">
    <property type="term" value="C:cytoplasm"/>
    <property type="evidence" value="ECO:0007669"/>
    <property type="project" value="UniProtKB-SubCell"/>
</dbReference>
<evidence type="ECO:0000256" key="5">
    <source>
        <dbReference type="SAM" id="MobiDB-lite"/>
    </source>
</evidence>
<keyword evidence="2" id="KW-0963">Cytoplasm</keyword>
<feature type="region of interest" description="Disordered" evidence="5">
    <location>
        <begin position="36"/>
        <end position="60"/>
    </location>
</feature>
<gene>
    <name evidence="6" type="ORF">OHC33_005713</name>
</gene>
<feature type="compositionally biased region" description="Polar residues" evidence="5">
    <location>
        <begin position="283"/>
        <end position="292"/>
    </location>
</feature>
<evidence type="ECO:0000256" key="1">
    <source>
        <dbReference type="ARBA" id="ARBA00004496"/>
    </source>
</evidence>
<keyword evidence="3" id="KW-0433">Leucine-rich repeat</keyword>
<reference evidence="6 7" key="1">
    <citation type="submission" date="2022-12" db="EMBL/GenBank/DDBJ databases">
        <title>Genomic features and morphological characterization of a novel Knufia sp. strain isolated from spacecraft assembly facility.</title>
        <authorList>
            <person name="Teixeira M."/>
            <person name="Chander A.M."/>
            <person name="Stajich J.E."/>
            <person name="Venkateswaran K."/>
        </authorList>
    </citation>
    <scope>NUCLEOTIDE SEQUENCE [LARGE SCALE GENOMIC DNA]</scope>
    <source>
        <strain evidence="6 7">FJI-L2-BK-P2</strain>
    </source>
</reference>
<dbReference type="AlphaFoldDB" id="A0AAN8EPF1"/>
<dbReference type="InterPro" id="IPR001611">
    <property type="entry name" value="Leu-rich_rpt"/>
</dbReference>
<feature type="compositionally biased region" description="Polar residues" evidence="5">
    <location>
        <begin position="384"/>
        <end position="393"/>
    </location>
</feature>
<evidence type="ECO:0008006" key="8">
    <source>
        <dbReference type="Google" id="ProtNLM"/>
    </source>
</evidence>
<dbReference type="InterPro" id="IPR032675">
    <property type="entry name" value="LRR_dom_sf"/>
</dbReference>
<sequence length="784" mass="86801">METLQSQDGHPFVRAVAQYIRQHEKALANSLQMTVQRRKASQNASTPTTPTSPGVPAPSSTSTLAAALSFAGLSFRSTNVKSAQLTLTPHHLFYLLSRIEELDVDVGPMNVRIESIHNDSANYISFLQAYKRPEGRSDADSIHSVSSVRSVMSGMSALWSGAGLSSSSSKSEKARLALENDMKYIYGAFTKLPALRLTPDHRTPLIKGYEQFPFDTAVPLFAFKNLQQLEIIDLDFRTFHGWDRLADQLRLLTIKRGKLDDPIDLLEKIVLDDAEKRRRRSNHAQSNTTPSWSVPPTPQVEYARSNSDSGSPQHVTPGTSPATSAQREDHARETPVRPKTRSQTFEGTSPKRPPPTRPASSYRHARTYSSKAKRAGSGSSNSSDHTTTPARSDTAVNTNYNILPATKWQRLVYLSLADNGLHALSERSIQLLVPSLRSFNLSSNLFSEIPESLSSLSKLVSLDISNCMIESLQTLAAHPLPAITTLKLKLNRLTTLVGIERLPSLENLDISGNKLSDPDEAARLAQIPNLRRIWVKHNPLTKRFPDYRVRIMNHFRRIPGFTEDIIIDDQPATYAERKQLIERATELERIAAISPAPSQQKIVLVQEPIKKQQSVLEASNKLSIVTLQRDPSTASTRRKGTKRRIVDLSVADSSSPTKLVDQENPYFADVAISSDPPPSYLEPTSTATDKPALPDLSTSPTPITDDEMARTLTNNSPTGDGYRRNVEDLRLKLGNTWLTALGENNPTHWQSDNDLPALSPSHQPPKLHHYHSTPPVINVGANTT</sequence>
<accession>A0AAN8EPF1</accession>
<evidence type="ECO:0000256" key="4">
    <source>
        <dbReference type="ARBA" id="ARBA00022737"/>
    </source>
</evidence>
<dbReference type="EMBL" id="JAKLMC020000012">
    <property type="protein sequence ID" value="KAK5953145.1"/>
    <property type="molecule type" value="Genomic_DNA"/>
</dbReference>
<dbReference type="Pfam" id="PF13855">
    <property type="entry name" value="LRR_8"/>
    <property type="match status" value="1"/>
</dbReference>
<dbReference type="PROSITE" id="PS51450">
    <property type="entry name" value="LRR"/>
    <property type="match status" value="1"/>
</dbReference>
<dbReference type="Pfam" id="PF00560">
    <property type="entry name" value="LRR_1"/>
    <property type="match status" value="1"/>
</dbReference>
<comment type="subcellular location">
    <subcellularLocation>
        <location evidence="1">Cytoplasm</location>
    </subcellularLocation>
</comment>
<name>A0AAN8EPF1_9EURO</name>
<comment type="caution">
    <text evidence="6">The sequence shown here is derived from an EMBL/GenBank/DDBJ whole genome shotgun (WGS) entry which is preliminary data.</text>
</comment>
<evidence type="ECO:0000256" key="3">
    <source>
        <dbReference type="ARBA" id="ARBA00022614"/>
    </source>
</evidence>
<keyword evidence="4" id="KW-0677">Repeat</keyword>
<feature type="compositionally biased region" description="Basic residues" evidence="5">
    <location>
        <begin position="363"/>
        <end position="374"/>
    </location>
</feature>
<evidence type="ECO:0000256" key="2">
    <source>
        <dbReference type="ARBA" id="ARBA00022490"/>
    </source>
</evidence>
<proteinExistence type="predicted"/>
<feature type="region of interest" description="Disordered" evidence="5">
    <location>
        <begin position="276"/>
        <end position="393"/>
    </location>
</feature>
<evidence type="ECO:0000313" key="6">
    <source>
        <dbReference type="EMBL" id="KAK5953145.1"/>
    </source>
</evidence>
<feature type="compositionally biased region" description="Basic and acidic residues" evidence="5">
    <location>
        <begin position="326"/>
        <end position="336"/>
    </location>
</feature>
<dbReference type="PANTHER" id="PTHR15454:SF69">
    <property type="entry name" value="SERINE_THREONINE-PROTEIN KINASE 11-INTERACTING PROTEIN"/>
    <property type="match status" value="1"/>
</dbReference>
<dbReference type="SUPFAM" id="SSF52058">
    <property type="entry name" value="L domain-like"/>
    <property type="match status" value="1"/>
</dbReference>
<dbReference type="Proteomes" id="UP001316803">
    <property type="component" value="Unassembled WGS sequence"/>
</dbReference>
<feature type="compositionally biased region" description="Polar residues" evidence="5">
    <location>
        <begin position="304"/>
        <end position="325"/>
    </location>
</feature>
<organism evidence="6 7">
    <name type="scientific">Knufia fluminis</name>
    <dbReference type="NCBI Taxonomy" id="191047"/>
    <lineage>
        <taxon>Eukaryota</taxon>
        <taxon>Fungi</taxon>
        <taxon>Dikarya</taxon>
        <taxon>Ascomycota</taxon>
        <taxon>Pezizomycotina</taxon>
        <taxon>Eurotiomycetes</taxon>
        <taxon>Chaetothyriomycetidae</taxon>
        <taxon>Chaetothyriales</taxon>
        <taxon>Trichomeriaceae</taxon>
        <taxon>Knufia</taxon>
    </lineage>
</organism>
<protein>
    <recommendedName>
        <fullName evidence="8">Leucine-rich repeat-containing protein</fullName>
    </recommendedName>
</protein>
<dbReference type="PANTHER" id="PTHR15454">
    <property type="entry name" value="NISCHARIN RELATED"/>
    <property type="match status" value="1"/>
</dbReference>
<feature type="region of interest" description="Disordered" evidence="5">
    <location>
        <begin position="672"/>
        <end position="706"/>
    </location>
</feature>
<keyword evidence="7" id="KW-1185">Reference proteome</keyword>